<evidence type="ECO:0000313" key="1">
    <source>
        <dbReference type="EMBL" id="TGE11676.1"/>
    </source>
</evidence>
<name>A0A4Z0PEC9_9BACT</name>
<reference evidence="1 2" key="1">
    <citation type="submission" date="2019-04" db="EMBL/GenBank/DDBJ databases">
        <authorList>
            <person name="Feng G."/>
            <person name="Zhang J."/>
            <person name="Zhu H."/>
        </authorList>
    </citation>
    <scope>NUCLEOTIDE SEQUENCE [LARGE SCALE GENOMIC DNA]</scope>
    <source>
        <strain evidence="1 2">JCM 17223</strain>
    </source>
</reference>
<comment type="caution">
    <text evidence="1">The sequence shown here is derived from an EMBL/GenBank/DDBJ whole genome shotgun (WGS) entry which is preliminary data.</text>
</comment>
<protein>
    <recommendedName>
        <fullName evidence="3">RHS repeat-associated core domain-containing protein</fullName>
    </recommendedName>
</protein>
<gene>
    <name evidence="1" type="ORF">E5J99_20835</name>
</gene>
<organism evidence="1 2">
    <name type="scientific">Hymenobacter elongatus</name>
    <dbReference type="NCBI Taxonomy" id="877208"/>
    <lineage>
        <taxon>Bacteria</taxon>
        <taxon>Pseudomonadati</taxon>
        <taxon>Bacteroidota</taxon>
        <taxon>Cytophagia</taxon>
        <taxon>Cytophagales</taxon>
        <taxon>Hymenobacteraceae</taxon>
        <taxon>Hymenobacter</taxon>
    </lineage>
</organism>
<dbReference type="NCBIfam" id="TIGR03696">
    <property type="entry name" value="Rhs_assc_core"/>
    <property type="match status" value="1"/>
</dbReference>
<dbReference type="AlphaFoldDB" id="A0A4Z0PEC9"/>
<dbReference type="OrthoDB" id="878730at2"/>
<proteinExistence type="predicted"/>
<dbReference type="Gene3D" id="2.180.10.10">
    <property type="entry name" value="RHS repeat-associated core"/>
    <property type="match status" value="1"/>
</dbReference>
<evidence type="ECO:0008006" key="3">
    <source>
        <dbReference type="Google" id="ProtNLM"/>
    </source>
</evidence>
<dbReference type="Proteomes" id="UP000297739">
    <property type="component" value="Unassembled WGS sequence"/>
</dbReference>
<keyword evidence="2" id="KW-1185">Reference proteome</keyword>
<dbReference type="EMBL" id="SRLD01000093">
    <property type="protein sequence ID" value="TGE11676.1"/>
    <property type="molecule type" value="Genomic_DNA"/>
</dbReference>
<accession>A0A4Z0PEC9</accession>
<sequence length="452" mass="49832">MFPQVLVPRVANAAIAWTLYNDQDQVVSSGTTPVPPTAAGDYRWNLVTATIPVDLPAPGTGTDRSRTGSLVVQLVNEGSQPVYFDDLTITHPKEAVLVSQENHYYPFGLALSGVAVNTVPAAQPSQELYNGGSELQDELLGEAGIYSTYFRAYDPTTGRFQGVDPLADKYSDESVYGFAFNDPANFNDPSGAEPPQEGERMIFVHGRYMNPFVFDSNGAHRQWQGSTLDWLSYQLGGPEVTVDGRPRVMPHEWVSTTRAGHGAVGNGAFGPWTNQTLWNYVPSAHGFDDVNNLRPEIECGFCVNKKTLHGNILGLTYAGSENPRDNNSDETFGFIPISAADYPPIGHDRRYDILKTRGGIGLLTDSRAIGADYRFVVESYEVVFQSLFRLDFKTSFQAALLAEGLGLAALPKTIWTMLSETYPIHYIGLWYHVSNHDINNIPVNNIPTYHRV</sequence>
<dbReference type="InterPro" id="IPR022385">
    <property type="entry name" value="Rhs_assc_core"/>
</dbReference>
<evidence type="ECO:0000313" key="2">
    <source>
        <dbReference type="Proteomes" id="UP000297739"/>
    </source>
</evidence>